<dbReference type="PANTHER" id="PTHR39200">
    <property type="entry name" value="HYPOTHETICAL EXPORTED PROTEIN"/>
    <property type="match status" value="1"/>
</dbReference>
<dbReference type="PROSITE" id="PS51257">
    <property type="entry name" value="PROKAR_LIPOPROTEIN"/>
    <property type="match status" value="1"/>
</dbReference>
<reference evidence="2 3" key="1">
    <citation type="submission" date="2018-09" db="EMBL/GenBank/DDBJ databases">
        <title>Genome sequencing of strain 6GH32-13.</title>
        <authorList>
            <person name="Weon H.-Y."/>
            <person name="Heo J."/>
            <person name="Kwon S.-W."/>
        </authorList>
    </citation>
    <scope>NUCLEOTIDE SEQUENCE [LARGE SCALE GENOMIC DNA]</scope>
    <source>
        <strain evidence="2 3">5GH32-13</strain>
    </source>
</reference>
<name>A0A3B7MTP4_9BACT</name>
<dbReference type="InterPro" id="IPR021255">
    <property type="entry name" value="DUF2807"/>
</dbReference>
<dbReference type="KEGG" id="pseg:D3H65_23430"/>
<sequence length="240" mass="24721">MKKSILVLGVWSLLLFATSCKKKINGDGPSITQSRTVADFTKVSLGIPGILYVTQEPGYKLTIDAQQNILDIIETPVSGGELRIKFDNGKRIGSHDKVIIRVSAPLFNALNVSGDGDISSNSTLQSSSLRLGLSGSGSITLAGTEVTGKLEAFISGSGNIQINGGVADAGDLNISGSGGIEMLDVSFKNAITHISGSGNIKAGVVQQLDANISGSGSVYYKGAPLISTHISGSGSVKKVQ</sequence>
<feature type="domain" description="Putative auto-transporter adhesin head GIN" evidence="1">
    <location>
        <begin position="39"/>
        <end position="224"/>
    </location>
</feature>
<dbReference type="RefSeq" id="WP_119052640.1">
    <property type="nucleotide sequence ID" value="NZ_CP032157.1"/>
</dbReference>
<evidence type="ECO:0000313" key="3">
    <source>
        <dbReference type="Proteomes" id="UP000263900"/>
    </source>
</evidence>
<dbReference type="OrthoDB" id="1150922at2"/>
<dbReference type="Pfam" id="PF10988">
    <property type="entry name" value="DUF2807"/>
    <property type="match status" value="1"/>
</dbReference>
<dbReference type="PANTHER" id="PTHR39200:SF1">
    <property type="entry name" value="AUTO-TRANSPORTER ADHESIN HEAD GIN DOMAIN-CONTAINING PROTEIN-RELATED"/>
    <property type="match status" value="1"/>
</dbReference>
<dbReference type="AlphaFoldDB" id="A0A3B7MTP4"/>
<protein>
    <submittedName>
        <fullName evidence="2">DUF2807 domain-containing protein</fullName>
    </submittedName>
</protein>
<dbReference type="EMBL" id="CP032157">
    <property type="protein sequence ID" value="AXY76763.1"/>
    <property type="molecule type" value="Genomic_DNA"/>
</dbReference>
<dbReference type="Proteomes" id="UP000263900">
    <property type="component" value="Chromosome"/>
</dbReference>
<keyword evidence="3" id="KW-1185">Reference proteome</keyword>
<accession>A0A3B7MTP4</accession>
<organism evidence="2 3">
    <name type="scientific">Paraflavitalea soli</name>
    <dbReference type="NCBI Taxonomy" id="2315862"/>
    <lineage>
        <taxon>Bacteria</taxon>
        <taxon>Pseudomonadati</taxon>
        <taxon>Bacteroidota</taxon>
        <taxon>Chitinophagia</taxon>
        <taxon>Chitinophagales</taxon>
        <taxon>Chitinophagaceae</taxon>
        <taxon>Paraflavitalea</taxon>
    </lineage>
</organism>
<evidence type="ECO:0000259" key="1">
    <source>
        <dbReference type="Pfam" id="PF10988"/>
    </source>
</evidence>
<dbReference type="Gene3D" id="2.160.20.120">
    <property type="match status" value="1"/>
</dbReference>
<proteinExistence type="predicted"/>
<evidence type="ECO:0000313" key="2">
    <source>
        <dbReference type="EMBL" id="AXY76763.1"/>
    </source>
</evidence>
<gene>
    <name evidence="2" type="ORF">D3H65_23430</name>
</gene>